<evidence type="ECO:0000313" key="2">
    <source>
        <dbReference type="Proteomes" id="UP000432089"/>
    </source>
</evidence>
<dbReference type="AlphaFoldDB" id="A0A7V7TYL5"/>
<accession>A0A7V7TYL5</accession>
<dbReference type="Proteomes" id="UP000432089">
    <property type="component" value="Unassembled WGS sequence"/>
</dbReference>
<name>A0A7V7TYL5_9HYPH</name>
<comment type="caution">
    <text evidence="1">The sequence shown here is derived from an EMBL/GenBank/DDBJ whole genome shotgun (WGS) entry which is preliminary data.</text>
</comment>
<organism evidence="1 2">
    <name type="scientific">Plantimonas leprariae</name>
    <dbReference type="NCBI Taxonomy" id="2615207"/>
    <lineage>
        <taxon>Bacteria</taxon>
        <taxon>Pseudomonadati</taxon>
        <taxon>Pseudomonadota</taxon>
        <taxon>Alphaproteobacteria</taxon>
        <taxon>Hyphomicrobiales</taxon>
        <taxon>Aurantimonadaceae</taxon>
        <taxon>Plantimonas</taxon>
    </lineage>
</organism>
<proteinExistence type="predicted"/>
<gene>
    <name evidence="1" type="ORF">F6X38_01810</name>
</gene>
<keyword evidence="2" id="KW-1185">Reference proteome</keyword>
<protein>
    <submittedName>
        <fullName evidence="1">Uncharacterized protein</fullName>
    </submittedName>
</protein>
<dbReference type="EMBL" id="VZDO01000001">
    <property type="protein sequence ID" value="KAB0682842.1"/>
    <property type="molecule type" value="Genomic_DNA"/>
</dbReference>
<evidence type="ECO:0000313" key="1">
    <source>
        <dbReference type="EMBL" id="KAB0682842.1"/>
    </source>
</evidence>
<dbReference type="RefSeq" id="WP_150967814.1">
    <property type="nucleotide sequence ID" value="NZ_VZDO01000001.1"/>
</dbReference>
<sequence>MLVPITAEKIATMSVEQRENLYRNCMKKIENEEAVRLVDLIVGSGLPFRKRKEIAHGDPEMRTIELVVNARSNEALLLDAVAAGQAPLAVLEPLIVRELGPRYSGANGGTIAAGYLIAKRLYALGHEKMPSQRMPAGSVAKTAATFRKSKVKN</sequence>
<reference evidence="1 2" key="1">
    <citation type="submission" date="2019-09" db="EMBL/GenBank/DDBJ databases">
        <title>YIM 132180 draft genome.</title>
        <authorList>
            <person name="Zhang K."/>
        </authorList>
    </citation>
    <scope>NUCLEOTIDE SEQUENCE [LARGE SCALE GENOMIC DNA]</scope>
    <source>
        <strain evidence="1 2">YIM 132180</strain>
    </source>
</reference>